<protein>
    <submittedName>
        <fullName evidence="1">(rape) hypothetical protein</fullName>
    </submittedName>
</protein>
<dbReference type="EMBL" id="HG994372">
    <property type="protein sequence ID" value="CAF2109349.1"/>
    <property type="molecule type" value="Genomic_DNA"/>
</dbReference>
<name>A0A816V4E6_BRANA</name>
<accession>A0A816V4E6</accession>
<dbReference type="AlphaFoldDB" id="A0A816V4E6"/>
<proteinExistence type="predicted"/>
<evidence type="ECO:0000313" key="1">
    <source>
        <dbReference type="EMBL" id="CAF2109349.1"/>
    </source>
</evidence>
<sequence>MRVLVLQCSPINHPFKIPTDPPHPPLRLDDIEIPFYTLITLPLDRKIHTLIMAKTYLPLFESA</sequence>
<organism evidence="1">
    <name type="scientific">Brassica napus</name>
    <name type="common">Rape</name>
    <dbReference type="NCBI Taxonomy" id="3708"/>
    <lineage>
        <taxon>Eukaryota</taxon>
        <taxon>Viridiplantae</taxon>
        <taxon>Streptophyta</taxon>
        <taxon>Embryophyta</taxon>
        <taxon>Tracheophyta</taxon>
        <taxon>Spermatophyta</taxon>
        <taxon>Magnoliopsida</taxon>
        <taxon>eudicotyledons</taxon>
        <taxon>Gunneridae</taxon>
        <taxon>Pentapetalae</taxon>
        <taxon>rosids</taxon>
        <taxon>malvids</taxon>
        <taxon>Brassicales</taxon>
        <taxon>Brassicaceae</taxon>
        <taxon>Brassiceae</taxon>
        <taxon>Brassica</taxon>
    </lineage>
</organism>
<reference evidence="1" key="1">
    <citation type="submission" date="2021-01" db="EMBL/GenBank/DDBJ databases">
        <authorList>
            <consortium name="Genoscope - CEA"/>
            <person name="William W."/>
        </authorList>
    </citation>
    <scope>NUCLEOTIDE SEQUENCE</scope>
</reference>
<gene>
    <name evidence="1" type="ORF">DARMORV10_C08P18840.1</name>
</gene>
<dbReference type="Proteomes" id="UP001295469">
    <property type="component" value="Chromosome C08"/>
</dbReference>
<feature type="non-terminal residue" evidence="1">
    <location>
        <position position="63"/>
    </location>
</feature>